<sequence>MLALLSAAREEFITAVEFVWINGGKAESTIKCHGGCGVTMVDALGGAATGGRATLALDKGGVEYARHGRVGKGDNYFETSGGTTLSGGGSDTGGDGDDVCTGASGGGGNVVSMATEVMKKESFTS</sequence>
<evidence type="ECO:0000256" key="1">
    <source>
        <dbReference type="SAM" id="MobiDB-lite"/>
    </source>
</evidence>
<protein>
    <submittedName>
        <fullName evidence="2">Uncharacterized protein</fullName>
    </submittedName>
</protein>
<feature type="region of interest" description="Disordered" evidence="1">
    <location>
        <begin position="81"/>
        <end position="103"/>
    </location>
</feature>
<evidence type="ECO:0000313" key="3">
    <source>
        <dbReference type="Proteomes" id="UP000729402"/>
    </source>
</evidence>
<accession>A0A8J5WQQ0</accession>
<name>A0A8J5WQQ0_ZIZPA</name>
<organism evidence="2 3">
    <name type="scientific">Zizania palustris</name>
    <name type="common">Northern wild rice</name>
    <dbReference type="NCBI Taxonomy" id="103762"/>
    <lineage>
        <taxon>Eukaryota</taxon>
        <taxon>Viridiplantae</taxon>
        <taxon>Streptophyta</taxon>
        <taxon>Embryophyta</taxon>
        <taxon>Tracheophyta</taxon>
        <taxon>Spermatophyta</taxon>
        <taxon>Magnoliopsida</taxon>
        <taxon>Liliopsida</taxon>
        <taxon>Poales</taxon>
        <taxon>Poaceae</taxon>
        <taxon>BOP clade</taxon>
        <taxon>Oryzoideae</taxon>
        <taxon>Oryzeae</taxon>
        <taxon>Zizaniinae</taxon>
        <taxon>Zizania</taxon>
    </lineage>
</organism>
<reference evidence="2" key="1">
    <citation type="journal article" date="2021" name="bioRxiv">
        <title>Whole Genome Assembly and Annotation of Northern Wild Rice, Zizania palustris L., Supports a Whole Genome Duplication in the Zizania Genus.</title>
        <authorList>
            <person name="Haas M."/>
            <person name="Kono T."/>
            <person name="Macchietto M."/>
            <person name="Millas R."/>
            <person name="McGilp L."/>
            <person name="Shao M."/>
            <person name="Duquette J."/>
            <person name="Hirsch C.N."/>
            <person name="Kimball J."/>
        </authorList>
    </citation>
    <scope>NUCLEOTIDE SEQUENCE</scope>
    <source>
        <tissue evidence="2">Fresh leaf tissue</tissue>
    </source>
</reference>
<gene>
    <name evidence="2" type="ORF">GUJ93_ZPchr0012g19045</name>
</gene>
<dbReference type="AlphaFoldDB" id="A0A8J5WQQ0"/>
<keyword evidence="3" id="KW-1185">Reference proteome</keyword>
<dbReference type="Proteomes" id="UP000729402">
    <property type="component" value="Unassembled WGS sequence"/>
</dbReference>
<proteinExistence type="predicted"/>
<evidence type="ECO:0000313" key="2">
    <source>
        <dbReference type="EMBL" id="KAG8094636.1"/>
    </source>
</evidence>
<dbReference type="EMBL" id="JAAALK010000080">
    <property type="protein sequence ID" value="KAG8094636.1"/>
    <property type="molecule type" value="Genomic_DNA"/>
</dbReference>
<feature type="compositionally biased region" description="Gly residues" evidence="1">
    <location>
        <begin position="84"/>
        <end position="93"/>
    </location>
</feature>
<comment type="caution">
    <text evidence="2">The sequence shown here is derived from an EMBL/GenBank/DDBJ whole genome shotgun (WGS) entry which is preliminary data.</text>
</comment>
<reference evidence="2" key="2">
    <citation type="submission" date="2021-02" db="EMBL/GenBank/DDBJ databases">
        <authorList>
            <person name="Kimball J.A."/>
            <person name="Haas M.W."/>
            <person name="Macchietto M."/>
            <person name="Kono T."/>
            <person name="Duquette J."/>
            <person name="Shao M."/>
        </authorList>
    </citation>
    <scope>NUCLEOTIDE SEQUENCE</scope>
    <source>
        <tissue evidence="2">Fresh leaf tissue</tissue>
    </source>
</reference>